<accession>A0AC61S7F7</accession>
<comment type="caution">
    <text evidence="1">The sequence shown here is derived from an EMBL/GenBank/DDBJ whole genome shotgun (WGS) entry which is preliminary data.</text>
</comment>
<evidence type="ECO:0000313" key="2">
    <source>
        <dbReference type="Proteomes" id="UP000305401"/>
    </source>
</evidence>
<dbReference type="Proteomes" id="UP000305401">
    <property type="component" value="Unassembled WGS sequence"/>
</dbReference>
<sequence length="141" mass="15980">MGRLLAIDYGRRRCGIAVTDPCRIVATGLTTVRTADLQQYILKYINNEQVDEIIVGLPTTMRGEPSESMRYIRPGINALRKVIPEQISIVFFDERFTSALAHQAMIDGGMRRSRRQDKAIVDEMAATIILNDYIQSKAYNK</sequence>
<protein>
    <submittedName>
        <fullName evidence="1">Holliday junction resolvase RuvX</fullName>
    </submittedName>
</protein>
<proteinExistence type="predicted"/>
<gene>
    <name evidence="1" type="primary">ruvX</name>
    <name evidence="1" type="ORF">E5990_03470</name>
</gene>
<keyword evidence="2" id="KW-1185">Reference proteome</keyword>
<dbReference type="EMBL" id="SSTG01000024">
    <property type="protein sequence ID" value="THG54287.1"/>
    <property type="molecule type" value="Genomic_DNA"/>
</dbReference>
<organism evidence="1 2">
    <name type="scientific">Muribaculum caecicola</name>
    <dbReference type="NCBI Taxonomy" id="3038144"/>
    <lineage>
        <taxon>Bacteria</taxon>
        <taxon>Pseudomonadati</taxon>
        <taxon>Bacteroidota</taxon>
        <taxon>Bacteroidia</taxon>
        <taxon>Bacteroidales</taxon>
        <taxon>Muribaculaceae</taxon>
        <taxon>Muribaculum</taxon>
    </lineage>
</organism>
<name>A0AC61S7F7_9BACT</name>
<reference evidence="1" key="1">
    <citation type="submission" date="2019-04" db="EMBL/GenBank/DDBJ databases">
        <title>Microbes associate with the intestines of laboratory mice.</title>
        <authorList>
            <person name="Navarre W."/>
            <person name="Wong E."/>
            <person name="Huang K.C."/>
            <person name="Tropini C."/>
            <person name="Ng K."/>
            <person name="Yu B."/>
        </authorList>
    </citation>
    <scope>NUCLEOTIDE SEQUENCE</scope>
    <source>
        <strain evidence="1">NM86_A22</strain>
    </source>
</reference>
<evidence type="ECO:0000313" key="1">
    <source>
        <dbReference type="EMBL" id="THG54287.1"/>
    </source>
</evidence>